<dbReference type="Proteomes" id="UP000186868">
    <property type="component" value="Unassembled WGS sequence"/>
</dbReference>
<keyword evidence="3" id="KW-1185">Reference proteome</keyword>
<evidence type="ECO:0000313" key="3">
    <source>
        <dbReference type="Proteomes" id="UP000186868"/>
    </source>
</evidence>
<keyword evidence="1" id="KW-0472">Membrane</keyword>
<evidence type="ECO:0000313" key="2">
    <source>
        <dbReference type="EMBL" id="OKH24212.1"/>
    </source>
</evidence>
<feature type="transmembrane region" description="Helical" evidence="1">
    <location>
        <begin position="28"/>
        <end position="61"/>
    </location>
</feature>
<gene>
    <name evidence="2" type="ORF">NIES593_07815</name>
</gene>
<feature type="transmembrane region" description="Helical" evidence="1">
    <location>
        <begin position="5"/>
        <end position="22"/>
    </location>
</feature>
<organism evidence="2 3">
    <name type="scientific">Hydrococcus rivularis NIES-593</name>
    <dbReference type="NCBI Taxonomy" id="1921803"/>
    <lineage>
        <taxon>Bacteria</taxon>
        <taxon>Bacillati</taxon>
        <taxon>Cyanobacteriota</taxon>
        <taxon>Cyanophyceae</taxon>
        <taxon>Pleurocapsales</taxon>
        <taxon>Hydrococcaceae</taxon>
        <taxon>Hydrococcus</taxon>
    </lineage>
</organism>
<protein>
    <submittedName>
        <fullName evidence="2">Uncharacterized protein</fullName>
    </submittedName>
</protein>
<dbReference type="STRING" id="1921803.NIES593_07815"/>
<dbReference type="AlphaFoldDB" id="A0A1U7HKU8"/>
<keyword evidence="1" id="KW-1133">Transmembrane helix</keyword>
<sequence length="78" mass="8769">MMLPMFPVLLLIVAVGSVLWYQHTNNDIFWVLAVASAIACLIWGLVIAHWSILLVGLLALLKFRAPMVRPVRVETNNK</sequence>
<keyword evidence="1" id="KW-0812">Transmembrane</keyword>
<dbReference type="OrthoDB" id="582745at2"/>
<evidence type="ECO:0000256" key="1">
    <source>
        <dbReference type="SAM" id="Phobius"/>
    </source>
</evidence>
<comment type="caution">
    <text evidence="2">The sequence shown here is derived from an EMBL/GenBank/DDBJ whole genome shotgun (WGS) entry which is preliminary data.</text>
</comment>
<dbReference type="RefSeq" id="WP_073599193.1">
    <property type="nucleotide sequence ID" value="NZ_MRCB01000007.1"/>
</dbReference>
<dbReference type="EMBL" id="MRCB01000007">
    <property type="protein sequence ID" value="OKH24212.1"/>
    <property type="molecule type" value="Genomic_DNA"/>
</dbReference>
<accession>A0A1U7HKU8</accession>
<reference evidence="2 3" key="1">
    <citation type="submission" date="2016-11" db="EMBL/GenBank/DDBJ databases">
        <title>Draft Genome Sequences of Nine Cyanobacterial Strains from Diverse Habitats.</title>
        <authorList>
            <person name="Zhu T."/>
            <person name="Hou S."/>
            <person name="Lu X."/>
            <person name="Hess W.R."/>
        </authorList>
    </citation>
    <scope>NUCLEOTIDE SEQUENCE [LARGE SCALE GENOMIC DNA]</scope>
    <source>
        <strain evidence="2 3">NIES-593</strain>
    </source>
</reference>
<name>A0A1U7HKU8_9CYAN</name>
<proteinExistence type="predicted"/>